<proteinExistence type="predicted"/>
<keyword evidence="3" id="KW-0902">Two-component regulatory system</keyword>
<keyword evidence="7" id="KW-1185">Reference proteome</keyword>
<protein>
    <submittedName>
        <fullName evidence="6">ATP-binding protein</fullName>
    </submittedName>
</protein>
<feature type="transmembrane region" description="Helical" evidence="4">
    <location>
        <begin position="84"/>
        <end position="103"/>
    </location>
</feature>
<dbReference type="PANTHER" id="PTHR24421">
    <property type="entry name" value="NITRATE/NITRITE SENSOR PROTEIN NARX-RELATED"/>
    <property type="match status" value="1"/>
</dbReference>
<dbReference type="EMBL" id="JANCPR020000003">
    <property type="protein sequence ID" value="MDJ1131103.1"/>
    <property type="molecule type" value="Genomic_DNA"/>
</dbReference>
<organism evidence="6 7">
    <name type="scientific">Streptomyces iconiensis</name>
    <dbReference type="NCBI Taxonomy" id="1384038"/>
    <lineage>
        <taxon>Bacteria</taxon>
        <taxon>Bacillati</taxon>
        <taxon>Actinomycetota</taxon>
        <taxon>Actinomycetes</taxon>
        <taxon>Kitasatosporales</taxon>
        <taxon>Streptomycetaceae</taxon>
        <taxon>Streptomyces</taxon>
    </lineage>
</organism>
<keyword evidence="1" id="KW-0808">Transferase</keyword>
<sequence length="392" mass="41029">MEAAVAGVGAAAVPRGPAESEFARFAHAYGHRLRAVVSCAAAVLAVLAMPVRDIPLAAVLAAAAIGWNLLYYRVGTRRPGSRALLVADLGVLTALCLSQALTVPDTQTMHGSTWILVTVSIAAVAYQTTETVRAALVASLVLAMADLAGAALDRADGWTYALPNAGWLLVEALLARGLYQLILFRSRSADTVAATMAAERREHAVDEALRREEREYLATLHDTACATLLMASVRGEAIRPEVLAAQAREDLQRLTSERVTTGGADVAGELAAELAGHALHVDSSLGEPPGEPLGRAWSPAVAALRDSLGEALRNVARHAGVDRAGVTAYRSGDTLVVTVTDEGGGFRPDSVPEHRRGLARSVVGRMAAVGGRATISSRPGQGTTVRLEWPHG</sequence>
<keyword evidence="2" id="KW-0418">Kinase</keyword>
<dbReference type="Pfam" id="PF02518">
    <property type="entry name" value="HATPase_c"/>
    <property type="match status" value="1"/>
</dbReference>
<dbReference type="GO" id="GO:0005524">
    <property type="term" value="F:ATP binding"/>
    <property type="evidence" value="ECO:0007669"/>
    <property type="project" value="UniProtKB-KW"/>
</dbReference>
<evidence type="ECO:0000259" key="5">
    <source>
        <dbReference type="Pfam" id="PF02518"/>
    </source>
</evidence>
<dbReference type="SUPFAM" id="SSF55874">
    <property type="entry name" value="ATPase domain of HSP90 chaperone/DNA topoisomerase II/histidine kinase"/>
    <property type="match status" value="1"/>
</dbReference>
<dbReference type="RefSeq" id="WP_274045236.1">
    <property type="nucleotide sequence ID" value="NZ_JANCPR020000003.1"/>
</dbReference>
<dbReference type="Gene3D" id="3.30.565.10">
    <property type="entry name" value="Histidine kinase-like ATPase, C-terminal domain"/>
    <property type="match status" value="1"/>
</dbReference>
<keyword evidence="4" id="KW-0812">Transmembrane</keyword>
<name>A0ABT6ZPX6_9ACTN</name>
<evidence type="ECO:0000256" key="4">
    <source>
        <dbReference type="SAM" id="Phobius"/>
    </source>
</evidence>
<reference evidence="6 7" key="1">
    <citation type="submission" date="2023-05" db="EMBL/GenBank/DDBJ databases">
        <title>Streptantibioticus silvisoli sp. nov., acidotolerant actinomycetes 1 from pine litter.</title>
        <authorList>
            <person name="Swiecimska M."/>
            <person name="Golinska P."/>
            <person name="Sangal V."/>
            <person name="Wachnowicz B."/>
            <person name="Goodfellow M."/>
        </authorList>
    </citation>
    <scope>NUCLEOTIDE SEQUENCE [LARGE SCALE GENOMIC DNA]</scope>
    <source>
        <strain evidence="6 7">DSM 42109</strain>
    </source>
</reference>
<keyword evidence="4" id="KW-0472">Membrane</keyword>
<comment type="caution">
    <text evidence="6">The sequence shown here is derived from an EMBL/GenBank/DDBJ whole genome shotgun (WGS) entry which is preliminary data.</text>
</comment>
<evidence type="ECO:0000256" key="3">
    <source>
        <dbReference type="ARBA" id="ARBA00023012"/>
    </source>
</evidence>
<evidence type="ECO:0000313" key="7">
    <source>
        <dbReference type="Proteomes" id="UP001214441"/>
    </source>
</evidence>
<keyword evidence="4" id="KW-1133">Transmembrane helix</keyword>
<evidence type="ECO:0000256" key="2">
    <source>
        <dbReference type="ARBA" id="ARBA00022777"/>
    </source>
</evidence>
<feature type="transmembrane region" description="Helical" evidence="4">
    <location>
        <begin position="54"/>
        <end position="72"/>
    </location>
</feature>
<keyword evidence="6" id="KW-0067">ATP-binding</keyword>
<evidence type="ECO:0000313" key="6">
    <source>
        <dbReference type="EMBL" id="MDJ1131103.1"/>
    </source>
</evidence>
<dbReference type="InterPro" id="IPR050482">
    <property type="entry name" value="Sensor_HK_TwoCompSys"/>
</dbReference>
<evidence type="ECO:0000256" key="1">
    <source>
        <dbReference type="ARBA" id="ARBA00022679"/>
    </source>
</evidence>
<accession>A0ABT6ZPX6</accession>
<dbReference type="InterPro" id="IPR036890">
    <property type="entry name" value="HATPase_C_sf"/>
</dbReference>
<gene>
    <name evidence="6" type="ORF">NMN56_003855</name>
</gene>
<feature type="transmembrane region" description="Helical" evidence="4">
    <location>
        <begin position="32"/>
        <end position="48"/>
    </location>
</feature>
<dbReference type="Proteomes" id="UP001214441">
    <property type="component" value="Unassembled WGS sequence"/>
</dbReference>
<keyword evidence="6" id="KW-0547">Nucleotide-binding</keyword>
<dbReference type="CDD" id="cd16917">
    <property type="entry name" value="HATPase_UhpB-NarQ-NarX-like"/>
    <property type="match status" value="1"/>
</dbReference>
<feature type="domain" description="Histidine kinase/HSP90-like ATPase" evidence="5">
    <location>
        <begin position="304"/>
        <end position="390"/>
    </location>
</feature>
<dbReference type="InterPro" id="IPR003594">
    <property type="entry name" value="HATPase_dom"/>
</dbReference>